<dbReference type="KEGG" id="ccp:CHC_T00001323001"/>
<protein>
    <recommendedName>
        <fullName evidence="7">40S ribosomal protein S6</fullName>
    </recommendedName>
</protein>
<dbReference type="GeneID" id="17319456"/>
<evidence type="ECO:0000256" key="2">
    <source>
        <dbReference type="ARBA" id="ARBA00022980"/>
    </source>
</evidence>
<dbReference type="OrthoDB" id="10260596at2759"/>
<dbReference type="GO" id="GO:0006412">
    <property type="term" value="P:translation"/>
    <property type="evidence" value="ECO:0007669"/>
    <property type="project" value="InterPro"/>
</dbReference>
<dbReference type="GO" id="GO:1990904">
    <property type="term" value="C:ribonucleoprotein complex"/>
    <property type="evidence" value="ECO:0007669"/>
    <property type="project" value="UniProtKB-KW"/>
</dbReference>
<dbReference type="InterPro" id="IPR001377">
    <property type="entry name" value="Ribosomal_eS6"/>
</dbReference>
<name>R7Q3M5_CHOCR</name>
<dbReference type="STRING" id="2769.R7Q3M5"/>
<reference evidence="6" key="1">
    <citation type="journal article" date="2013" name="Proc. Natl. Acad. Sci. U.S.A.">
        <title>Genome structure and metabolic features in the red seaweed Chondrus crispus shed light on evolution of the Archaeplastida.</title>
        <authorList>
            <person name="Collen J."/>
            <person name="Porcel B."/>
            <person name="Carre W."/>
            <person name="Ball S.G."/>
            <person name="Chaparro C."/>
            <person name="Tonon T."/>
            <person name="Barbeyron T."/>
            <person name="Michel G."/>
            <person name="Noel B."/>
            <person name="Valentin K."/>
            <person name="Elias M."/>
            <person name="Artiguenave F."/>
            <person name="Arun A."/>
            <person name="Aury J.M."/>
            <person name="Barbosa-Neto J.F."/>
            <person name="Bothwell J.H."/>
            <person name="Bouget F.Y."/>
            <person name="Brillet L."/>
            <person name="Cabello-Hurtado F."/>
            <person name="Capella-Gutierrez S."/>
            <person name="Charrier B."/>
            <person name="Cladiere L."/>
            <person name="Cock J.M."/>
            <person name="Coelho S.M."/>
            <person name="Colleoni C."/>
            <person name="Czjzek M."/>
            <person name="Da Silva C."/>
            <person name="Delage L."/>
            <person name="Denoeud F."/>
            <person name="Deschamps P."/>
            <person name="Dittami S.M."/>
            <person name="Gabaldon T."/>
            <person name="Gachon C.M."/>
            <person name="Groisillier A."/>
            <person name="Herve C."/>
            <person name="Jabbari K."/>
            <person name="Katinka M."/>
            <person name="Kloareg B."/>
            <person name="Kowalczyk N."/>
            <person name="Labadie K."/>
            <person name="Leblanc C."/>
            <person name="Lopez P.J."/>
            <person name="McLachlan D.H."/>
            <person name="Meslet-Cladiere L."/>
            <person name="Moustafa A."/>
            <person name="Nehr Z."/>
            <person name="Nyvall Collen P."/>
            <person name="Panaud O."/>
            <person name="Partensky F."/>
            <person name="Poulain J."/>
            <person name="Rensing S.A."/>
            <person name="Rousvoal S."/>
            <person name="Samson G."/>
            <person name="Symeonidi A."/>
            <person name="Weissenbach J."/>
            <person name="Zambounis A."/>
            <person name="Wincker P."/>
            <person name="Boyen C."/>
        </authorList>
    </citation>
    <scope>NUCLEOTIDE SEQUENCE [LARGE SCALE GENOMIC DNA]</scope>
    <source>
        <strain evidence="6">cv. Stackhouse</strain>
    </source>
</reference>
<keyword evidence="2" id="KW-0689">Ribosomal protein</keyword>
<dbReference type="Proteomes" id="UP000012073">
    <property type="component" value="Unassembled WGS sequence"/>
</dbReference>
<dbReference type="Pfam" id="PF01092">
    <property type="entry name" value="Ribosomal_S6e"/>
    <property type="match status" value="1"/>
</dbReference>
<gene>
    <name evidence="5" type="ORF">CHC_T00001323001</name>
</gene>
<organism evidence="5 6">
    <name type="scientific">Chondrus crispus</name>
    <name type="common">Carrageen Irish moss</name>
    <name type="synonym">Polymorpha crispa</name>
    <dbReference type="NCBI Taxonomy" id="2769"/>
    <lineage>
        <taxon>Eukaryota</taxon>
        <taxon>Rhodophyta</taxon>
        <taxon>Florideophyceae</taxon>
        <taxon>Rhodymeniophycidae</taxon>
        <taxon>Gigartinales</taxon>
        <taxon>Gigartinaceae</taxon>
        <taxon>Chondrus</taxon>
    </lineage>
</organism>
<dbReference type="RefSeq" id="XP_005711740.1">
    <property type="nucleotide sequence ID" value="XM_005711683.1"/>
</dbReference>
<sequence length="322" mass="36945">MDPDSTLSRRRPEILQNLQFNLSYRCRLVGGVSDLPCPSTIRPRRRPTLVSETQQPAQHTQYYRPVWFVLFVSRISTMKLNLADPQTGAQKKIEVEDEKRLQHLYDMRLAMEIDGDDLGEEYRGYIFRIMGGQDKQGFAMKQGVLTPNRVRLLMSKNTPGCRGYGMRSGERKRKSVRGCIISHQISVLNLLVVKNGDSPIEGLTDRTIPRRLGPKRASNIRKLFNLSKDDDVRKYVIRREIPVKEGAKEGAKPRSKAPKIQRLVTPQGIQRKRKRYARKIASITASRAAAAEYEKLLAQRNKEARESRKTSLSKRRSAREQS</sequence>
<proteinExistence type="inferred from homology"/>
<keyword evidence="3" id="KW-0687">Ribonucleoprotein</keyword>
<feature type="region of interest" description="Disordered" evidence="4">
    <location>
        <begin position="245"/>
        <end position="276"/>
    </location>
</feature>
<dbReference type="OMA" id="IAKKCRL"/>
<dbReference type="Gramene" id="CDF32075">
    <property type="protein sequence ID" value="CDF32075"/>
    <property type="gene ID" value="CHC_T00001323001"/>
</dbReference>
<dbReference type="SMART" id="SM01405">
    <property type="entry name" value="Ribosomal_S6e"/>
    <property type="match status" value="1"/>
</dbReference>
<accession>R7Q3M5</accession>
<comment type="similarity">
    <text evidence="1">Belongs to the eukaryotic ribosomal protein eS6 family.</text>
</comment>
<evidence type="ECO:0000256" key="3">
    <source>
        <dbReference type="ARBA" id="ARBA00023274"/>
    </source>
</evidence>
<dbReference type="GO" id="GO:0005840">
    <property type="term" value="C:ribosome"/>
    <property type="evidence" value="ECO:0007669"/>
    <property type="project" value="UniProtKB-KW"/>
</dbReference>
<keyword evidence="6" id="KW-1185">Reference proteome</keyword>
<feature type="compositionally biased region" description="Basic residues" evidence="4">
    <location>
        <begin position="311"/>
        <end position="322"/>
    </location>
</feature>
<evidence type="ECO:0000313" key="5">
    <source>
        <dbReference type="EMBL" id="CDF32075.1"/>
    </source>
</evidence>
<dbReference type="PhylomeDB" id="R7Q3M5"/>
<evidence type="ECO:0008006" key="7">
    <source>
        <dbReference type="Google" id="ProtNLM"/>
    </source>
</evidence>
<evidence type="ECO:0000313" key="6">
    <source>
        <dbReference type="Proteomes" id="UP000012073"/>
    </source>
</evidence>
<feature type="compositionally biased region" description="Basic and acidic residues" evidence="4">
    <location>
        <begin position="299"/>
        <end position="309"/>
    </location>
</feature>
<evidence type="ECO:0000256" key="1">
    <source>
        <dbReference type="ARBA" id="ARBA00009312"/>
    </source>
</evidence>
<dbReference type="GO" id="GO:0003735">
    <property type="term" value="F:structural constituent of ribosome"/>
    <property type="evidence" value="ECO:0007669"/>
    <property type="project" value="InterPro"/>
</dbReference>
<evidence type="ECO:0000256" key="4">
    <source>
        <dbReference type="SAM" id="MobiDB-lite"/>
    </source>
</evidence>
<dbReference type="EMBL" id="HG001459">
    <property type="protein sequence ID" value="CDF32075.1"/>
    <property type="molecule type" value="Genomic_DNA"/>
</dbReference>
<dbReference type="PANTHER" id="PTHR11502">
    <property type="entry name" value="40S RIBOSOMAL PROTEIN S6"/>
    <property type="match status" value="1"/>
</dbReference>
<dbReference type="Gene3D" id="1.20.5.2650">
    <property type="match status" value="1"/>
</dbReference>
<feature type="region of interest" description="Disordered" evidence="4">
    <location>
        <begin position="299"/>
        <end position="322"/>
    </location>
</feature>
<dbReference type="AlphaFoldDB" id="R7Q3M5"/>